<evidence type="ECO:0000313" key="2">
    <source>
        <dbReference type="EMBL" id="MCS0494547.1"/>
    </source>
</evidence>
<gene>
    <name evidence="2" type="ORF">NVS89_05515</name>
</gene>
<dbReference type="Pfam" id="PF01177">
    <property type="entry name" value="Asp_Glu_race"/>
    <property type="match status" value="1"/>
</dbReference>
<dbReference type="Gene3D" id="3.40.50.12500">
    <property type="match status" value="1"/>
</dbReference>
<protein>
    <submittedName>
        <fullName evidence="2">Aspartate/glutamate racemase family protein</fullName>
    </submittedName>
</protein>
<organism evidence="2 3">
    <name type="scientific">Ancylobacter mangrovi</name>
    <dbReference type="NCBI Taxonomy" id="2972472"/>
    <lineage>
        <taxon>Bacteria</taxon>
        <taxon>Pseudomonadati</taxon>
        <taxon>Pseudomonadota</taxon>
        <taxon>Alphaproteobacteria</taxon>
        <taxon>Hyphomicrobiales</taxon>
        <taxon>Xanthobacteraceae</taxon>
        <taxon>Ancylobacter</taxon>
    </lineage>
</organism>
<dbReference type="PANTHER" id="PTHR28047">
    <property type="entry name" value="PROTEIN DCG1"/>
    <property type="match status" value="1"/>
</dbReference>
<sequence length="263" mass="27804">MRILLINPNTSVAMTERMVASAHANLAPDVELVPITAEEGVPYIASRAEAQVAGTTTLELIARHQQGMDAVVIAAFGDPGLIPARELFDLPITAMAEAAMFTACMLGPRFSIITFSHALTAWYEDAVALSGLQPRCASVRVPRATFRSVHDVQDELEGDLVALACRTVEEDKADVVLLAGAPLTGLAARIADRVPVPLVDPLDAAIGQATLLARLRTRPASAGRFARPGPKPAVGLTPALAAWIEHRSEAADRSVPPARQEAS</sequence>
<dbReference type="InterPro" id="IPR052186">
    <property type="entry name" value="Hydantoin_racemase-like"/>
</dbReference>
<evidence type="ECO:0000256" key="1">
    <source>
        <dbReference type="ARBA" id="ARBA00038414"/>
    </source>
</evidence>
<proteinExistence type="inferred from homology"/>
<dbReference type="GO" id="GO:0047661">
    <property type="term" value="F:amino-acid racemase activity"/>
    <property type="evidence" value="ECO:0007669"/>
    <property type="project" value="InterPro"/>
</dbReference>
<keyword evidence="3" id="KW-1185">Reference proteome</keyword>
<accession>A0A9X2P982</accession>
<comment type="caution">
    <text evidence="2">The sequence shown here is derived from an EMBL/GenBank/DDBJ whole genome shotgun (WGS) entry which is preliminary data.</text>
</comment>
<dbReference type="InterPro" id="IPR015942">
    <property type="entry name" value="Asp/Glu/hydantoin_racemase"/>
</dbReference>
<dbReference type="Proteomes" id="UP001151088">
    <property type="component" value="Unassembled WGS sequence"/>
</dbReference>
<evidence type="ECO:0000313" key="3">
    <source>
        <dbReference type="Proteomes" id="UP001151088"/>
    </source>
</evidence>
<name>A0A9X2P982_9HYPH</name>
<dbReference type="PANTHER" id="PTHR28047:SF5">
    <property type="entry name" value="PROTEIN DCG1"/>
    <property type="match status" value="1"/>
</dbReference>
<reference evidence="2" key="1">
    <citation type="submission" date="2022-08" db="EMBL/GenBank/DDBJ databases">
        <authorList>
            <person name="Li F."/>
        </authorList>
    </citation>
    <scope>NUCLEOTIDE SEQUENCE</scope>
    <source>
        <strain evidence="2">MQZ15Z-1</strain>
    </source>
</reference>
<dbReference type="EMBL" id="JANTHZ010000002">
    <property type="protein sequence ID" value="MCS0494547.1"/>
    <property type="molecule type" value="Genomic_DNA"/>
</dbReference>
<comment type="similarity">
    <text evidence="1">Belongs to the HyuE racemase family.</text>
</comment>
<dbReference type="RefSeq" id="WP_258731568.1">
    <property type="nucleotide sequence ID" value="NZ_JANTHZ010000002.1"/>
</dbReference>
<dbReference type="AlphaFoldDB" id="A0A9X2P982"/>
<dbReference type="InterPro" id="IPR053714">
    <property type="entry name" value="Iso_Racemase_Enz_sf"/>
</dbReference>